<feature type="domain" description="Dilute" evidence="12">
    <location>
        <begin position="1304"/>
        <end position="1584"/>
    </location>
</feature>
<keyword evidence="6 9" id="KW-0518">Myosin</keyword>
<dbReference type="InterPro" id="IPR027417">
    <property type="entry name" value="P-loop_NTPase"/>
</dbReference>
<dbReference type="Pfam" id="PF01843">
    <property type="entry name" value="DIL"/>
    <property type="match status" value="1"/>
</dbReference>
<dbReference type="CDD" id="cd01380">
    <property type="entry name" value="MYSc_Myo5"/>
    <property type="match status" value="1"/>
</dbReference>
<dbReference type="GO" id="GO:0051015">
    <property type="term" value="F:actin filament binding"/>
    <property type="evidence" value="ECO:0007669"/>
    <property type="project" value="TreeGrafter"/>
</dbReference>
<dbReference type="PRINTS" id="PR00193">
    <property type="entry name" value="MYOSINHEAVY"/>
</dbReference>
<evidence type="ECO:0000256" key="2">
    <source>
        <dbReference type="ARBA" id="ARBA00022737"/>
    </source>
</evidence>
<keyword evidence="5 10" id="KW-0175">Coiled coil</keyword>
<dbReference type="SUPFAM" id="SSF50084">
    <property type="entry name" value="Myosin S1 fragment, N-terminal domain"/>
    <property type="match status" value="1"/>
</dbReference>
<feature type="domain" description="Myosin N-terminal SH3-like" evidence="14">
    <location>
        <begin position="7"/>
        <end position="61"/>
    </location>
</feature>
<keyword evidence="2" id="KW-0677">Repeat</keyword>
<comment type="caution">
    <text evidence="15">The sequence shown here is derived from an EMBL/GenBank/DDBJ whole genome shotgun (WGS) entry which is preliminary data.</text>
</comment>
<reference evidence="15" key="1">
    <citation type="submission" date="2014-01" db="EMBL/GenBank/DDBJ databases">
        <title>The genome of the white-rot fungus Pycnoporus cinnabarinus: a basidiomycete model with a versatile arsenal for lignocellulosic biomass breakdown.</title>
        <authorList>
            <person name="Levasseur A."/>
            <person name="Lomascolo A."/>
            <person name="Ruiz-Duenas F.J."/>
            <person name="Uzan E."/>
            <person name="Piumi F."/>
            <person name="Kues U."/>
            <person name="Ram A.F.J."/>
            <person name="Murat C."/>
            <person name="Haon M."/>
            <person name="Benoit I."/>
            <person name="Arfi Y."/>
            <person name="Chevret D."/>
            <person name="Drula E."/>
            <person name="Kwon M.J."/>
            <person name="Gouret P."/>
            <person name="Lesage-Meessen L."/>
            <person name="Lombard V."/>
            <person name="Mariette J."/>
            <person name="Noirot C."/>
            <person name="Park J."/>
            <person name="Patyshakuliyeva A."/>
            <person name="Wieneger R.A.B."/>
            <person name="Wosten H.A.B."/>
            <person name="Martin F."/>
            <person name="Coutinho P.M."/>
            <person name="de Vries R."/>
            <person name="Martinez A.T."/>
            <person name="Klopp C."/>
            <person name="Pontarotti P."/>
            <person name="Henrissat B."/>
            <person name="Record E."/>
        </authorList>
    </citation>
    <scope>NUCLEOTIDE SEQUENCE [LARGE SCALE GENOMIC DNA]</scope>
    <source>
        <strain evidence="15">BRFM137</strain>
    </source>
</reference>
<dbReference type="GO" id="GO:0007015">
    <property type="term" value="P:actin filament organization"/>
    <property type="evidence" value="ECO:0007669"/>
    <property type="project" value="TreeGrafter"/>
</dbReference>
<name>A0A060S4C9_PYCCI</name>
<dbReference type="PROSITE" id="PS51126">
    <property type="entry name" value="DILUTE"/>
    <property type="match status" value="1"/>
</dbReference>
<dbReference type="PROSITE" id="PS51844">
    <property type="entry name" value="SH3_LIKE"/>
    <property type="match status" value="1"/>
</dbReference>
<dbReference type="Gene3D" id="1.20.58.530">
    <property type="match status" value="1"/>
</dbReference>
<protein>
    <recommendedName>
        <fullName evidence="17">Myosin motor domain-containing protein</fullName>
    </recommendedName>
</protein>
<dbReference type="GO" id="GO:0005524">
    <property type="term" value="F:ATP binding"/>
    <property type="evidence" value="ECO:0007669"/>
    <property type="project" value="UniProtKB-UniRule"/>
</dbReference>
<evidence type="ECO:0000256" key="11">
    <source>
        <dbReference type="SAM" id="MobiDB-lite"/>
    </source>
</evidence>
<evidence type="ECO:0000256" key="10">
    <source>
        <dbReference type="SAM" id="Coils"/>
    </source>
</evidence>
<dbReference type="PANTHER" id="PTHR13140:SF706">
    <property type="entry name" value="DILUTE CLASS UNCONVENTIONAL MYOSIN, ISOFORM C"/>
    <property type="match status" value="1"/>
</dbReference>
<dbReference type="Gene3D" id="1.20.120.720">
    <property type="entry name" value="Myosin VI head, motor domain, U50 subdomain"/>
    <property type="match status" value="1"/>
</dbReference>
<keyword evidence="4 9" id="KW-0067">ATP-binding</keyword>
<sequence>MAENIYSKGTRVWFPDKELGWISAEVTSVTRNQDDTVKLVFVDERGKEYDLDLQEIKIDTTVQDIKNGKEGLPPLRNPPLLETADDLATLSHLNEPSVLHTIRNRYAQHSIYTYSGIVLIAVNPFQRVALYGPEVIQAYNGRRRGELEPHLFAIAEDAYTAMSRDGTGQTIIVSGESGAGKTESAKFIMRYLASVNPPNAKTRARTKASLDESSEVERQILATNPVLEAFGNAKTTRNDNSSRFGKYIQILFDGDQEIVGARIRTYLLERSRVVFQPLTERNYHIFYQLCAGAPLKERKDLGLDTDVTKFQYLSQGGPSSTPIPGVDDAEEFRQTQTALSTIGISVEKQWAVFKLLSALLHLGNIKITAMRNDSAIDDSDPALQLSTRFLGVPLAEFKKWTIKKQITTRSEKIVTSLNSAQATVVRDSVAKFVYACLFEWLVAIVNESLAGENGEAASRAEMFIGVLDIYGFEHFKKNSFEQFSINYANEKLQQEFNQHVFKLEQEEYVREKINWTFIEFSDNQPCIDIIEGKLGVMALLDEESRLPSGTDQSFLQKLNNQLAKPENAKVFKKPRFGNSAFTIAHYALDVTYEVEGFLEKNRDTVPDEHMALLQNTKNAFLKEVLDAAFAATKPPEAAAPSSPTVSDSASGGNRRASVIPDPGRQSLISSAVNGSGPKRPGAVAKKPTQASIFKASLVNLMDTLNVTNVHYIRCIKPNEQKRAWEFTPQQVLGQLRACGVLETIRISCAGYPSRWTYEEFAERYYMLVHSSEWEPMIKNLELKTLCARILEKTINDPDKYQPGLTKIFFRAGMLAALESLRSNRLNALVTIVQKNMRRRMAVKKYRELRRATIKIQTWWRGIQAHRFVDQVRRDVAAIRLQRGVRRFLARKRFLDIRASIVAVQSRARGALARRLFSDSKRTYAVVTLQSLFRGVLCRRTYRREVRQVILIQSCIRRRLARKELKALKAEARSVSKFKEISYRLENKVVELTQTLQKRTEEKKELQSKVSALEAQLLQAVSKHEESDARVKQIQADLQIAQEELSRREALLKAKEDVEKRLEEALAKAAEKELAIVKLQEELAAQAAQLESQQKMIDSTPVRNADDSSVIQTLKSEVSSLREQLNRATALNALTRGVRAEPTSPTFAPTLRLGDAPSAANGAAAAAARGHQRRHSSAGVYAISPSDRTSADELMFMAKRSQTSNPRAVSVAYNGEDGLPQFRVLDRGSGMYDDPAEEKIRLMQDIKRLDEDVLDGLIRGLKIPAPSLTSPAAVKEILFPANLISLITNEMWKYGLIPESERFLANVMQTIQSHVMSFTGEDAIIPGIFWLSNVHEMLSFICVAESDMLQGIGPGEENAVRPFEWGDYERLVSVVKHDLDSLEYNIYHTWMLETKKRLSKMVIPALIESQSLPGFTTTDGGGRLFNRLLNSNSQPAYSMDDILNLLNKVWRSLKSYYVEESVIQQVITELLKLIGVTAFNDLLMRRNFSSWKRAMQIQYNITRIEEWCKSHDMPEGTLQLEHLMQATKLLQLKKSTPADLEIIYDVCWMLTPTQIQRMCTNYYVADYETPISPEILRVVASRVSPNDRNDHLLLAPETEEVGPYELPLPREVSGLETYVPAYLNVPHLRRLAALVA</sequence>
<evidence type="ECO:0000256" key="5">
    <source>
        <dbReference type="ARBA" id="ARBA00023054"/>
    </source>
</evidence>
<dbReference type="InterPro" id="IPR000048">
    <property type="entry name" value="IQ_motif_EF-hand-BS"/>
</dbReference>
<evidence type="ECO:0000256" key="9">
    <source>
        <dbReference type="PROSITE-ProRule" id="PRU00782"/>
    </source>
</evidence>
<keyword evidence="16" id="KW-1185">Reference proteome</keyword>
<proteinExistence type="inferred from homology"/>
<evidence type="ECO:0000256" key="4">
    <source>
        <dbReference type="ARBA" id="ARBA00022840"/>
    </source>
</evidence>
<comment type="similarity">
    <text evidence="1 9">Belongs to the TRAFAC class myosin-kinesin ATPase superfamily. Myosin family.</text>
</comment>
<dbReference type="Gene3D" id="6.20.240.20">
    <property type="match status" value="1"/>
</dbReference>
<dbReference type="OrthoDB" id="6108017at2759"/>
<dbReference type="FunFam" id="1.10.10.820:FF:000001">
    <property type="entry name" value="Myosin heavy chain"/>
    <property type="match status" value="1"/>
</dbReference>
<feature type="coiled-coil region" evidence="10">
    <location>
        <begin position="988"/>
        <end position="1130"/>
    </location>
</feature>
<dbReference type="HOGENOM" id="CLU_000192_9_0_1"/>
<dbReference type="OMA" id="EIMFDDR"/>
<dbReference type="GO" id="GO:0000146">
    <property type="term" value="F:microfilament motor activity"/>
    <property type="evidence" value="ECO:0007669"/>
    <property type="project" value="TreeGrafter"/>
</dbReference>
<evidence type="ECO:0000259" key="13">
    <source>
        <dbReference type="PROSITE" id="PS51456"/>
    </source>
</evidence>
<feature type="compositionally biased region" description="Low complexity" evidence="11">
    <location>
        <begin position="633"/>
        <end position="644"/>
    </location>
</feature>
<dbReference type="Gene3D" id="1.10.10.820">
    <property type="match status" value="1"/>
</dbReference>
<dbReference type="STRING" id="5643.A0A060S4C9"/>
<organism evidence="15 16">
    <name type="scientific">Pycnoporus cinnabarinus</name>
    <name type="common">Cinnabar-red polypore</name>
    <name type="synonym">Trametes cinnabarina</name>
    <dbReference type="NCBI Taxonomy" id="5643"/>
    <lineage>
        <taxon>Eukaryota</taxon>
        <taxon>Fungi</taxon>
        <taxon>Dikarya</taxon>
        <taxon>Basidiomycota</taxon>
        <taxon>Agaricomycotina</taxon>
        <taxon>Agaricomycetes</taxon>
        <taxon>Polyporales</taxon>
        <taxon>Polyporaceae</taxon>
        <taxon>Trametes</taxon>
    </lineage>
</organism>
<evidence type="ECO:0000256" key="6">
    <source>
        <dbReference type="ARBA" id="ARBA00023123"/>
    </source>
</evidence>
<evidence type="ECO:0000256" key="1">
    <source>
        <dbReference type="ARBA" id="ARBA00008314"/>
    </source>
</evidence>
<evidence type="ECO:0000256" key="3">
    <source>
        <dbReference type="ARBA" id="ARBA00022741"/>
    </source>
</evidence>
<evidence type="ECO:0008006" key="17">
    <source>
        <dbReference type="Google" id="ProtNLM"/>
    </source>
</evidence>
<evidence type="ECO:0000313" key="15">
    <source>
        <dbReference type="EMBL" id="CDO69046.1"/>
    </source>
</evidence>
<dbReference type="GO" id="GO:0005737">
    <property type="term" value="C:cytoplasm"/>
    <property type="evidence" value="ECO:0007669"/>
    <property type="project" value="TreeGrafter"/>
</dbReference>
<dbReference type="SMART" id="SM00015">
    <property type="entry name" value="IQ"/>
    <property type="match status" value="6"/>
</dbReference>
<dbReference type="InterPro" id="IPR046943">
    <property type="entry name" value="Fungal_Myo2/2A_CBD"/>
</dbReference>
<dbReference type="GO" id="GO:0016020">
    <property type="term" value="C:membrane"/>
    <property type="evidence" value="ECO:0007669"/>
    <property type="project" value="TreeGrafter"/>
</dbReference>
<dbReference type="GO" id="GO:0016459">
    <property type="term" value="C:myosin complex"/>
    <property type="evidence" value="ECO:0007669"/>
    <property type="project" value="UniProtKB-KW"/>
</dbReference>
<dbReference type="SUPFAM" id="SSF52540">
    <property type="entry name" value="P-loop containing nucleoside triphosphate hydrolases"/>
    <property type="match status" value="2"/>
</dbReference>
<keyword evidence="8 9" id="KW-0009">Actin-binding</keyword>
<dbReference type="InterPro" id="IPR002710">
    <property type="entry name" value="Dilute_dom"/>
</dbReference>
<dbReference type="Pfam" id="PF00612">
    <property type="entry name" value="IQ"/>
    <property type="match status" value="4"/>
</dbReference>
<dbReference type="InterPro" id="IPR036961">
    <property type="entry name" value="Kinesin_motor_dom_sf"/>
</dbReference>
<dbReference type="CDD" id="cd15480">
    <property type="entry name" value="fMyo2p_CBD"/>
    <property type="match status" value="1"/>
</dbReference>
<gene>
    <name evidence="15" type="ORF">BN946_scf184834.g53</name>
</gene>
<dbReference type="InterPro" id="IPR036103">
    <property type="entry name" value="MYSc_Myo5"/>
</dbReference>
<feature type="region of interest" description="Disordered" evidence="11">
    <location>
        <begin position="633"/>
        <end position="683"/>
    </location>
</feature>
<evidence type="ECO:0000256" key="8">
    <source>
        <dbReference type="ARBA" id="ARBA00023203"/>
    </source>
</evidence>
<dbReference type="EMBL" id="CCBP010000032">
    <property type="protein sequence ID" value="CDO69046.1"/>
    <property type="molecule type" value="Genomic_DNA"/>
</dbReference>
<dbReference type="Pfam" id="PF00063">
    <property type="entry name" value="Myosin_head"/>
    <property type="match status" value="1"/>
</dbReference>
<dbReference type="Proteomes" id="UP000029665">
    <property type="component" value="Unassembled WGS sequence"/>
</dbReference>
<dbReference type="Gene3D" id="3.40.850.10">
    <property type="entry name" value="Kinesin motor domain"/>
    <property type="match status" value="1"/>
</dbReference>
<evidence type="ECO:0000256" key="7">
    <source>
        <dbReference type="ARBA" id="ARBA00023175"/>
    </source>
</evidence>
<dbReference type="Gene3D" id="1.20.5.190">
    <property type="match status" value="3"/>
</dbReference>
<feature type="region of interest" description="Actin-binding" evidence="9">
    <location>
        <begin position="697"/>
        <end position="719"/>
    </location>
</feature>
<keyword evidence="7 9" id="KW-0505">Motor protein</keyword>
<accession>A0A060S4C9</accession>
<dbReference type="SMART" id="SM01132">
    <property type="entry name" value="DIL"/>
    <property type="match status" value="1"/>
</dbReference>
<dbReference type="InterPro" id="IPR004009">
    <property type="entry name" value="SH3_Myosin"/>
</dbReference>
<dbReference type="PROSITE" id="PS51456">
    <property type="entry name" value="MYOSIN_MOTOR"/>
    <property type="match status" value="1"/>
</dbReference>
<dbReference type="PROSITE" id="PS50096">
    <property type="entry name" value="IQ"/>
    <property type="match status" value="5"/>
</dbReference>
<feature type="domain" description="Myosin motor" evidence="13">
    <location>
        <begin position="82"/>
        <end position="822"/>
    </location>
</feature>
<evidence type="ECO:0000259" key="12">
    <source>
        <dbReference type="PROSITE" id="PS51126"/>
    </source>
</evidence>
<dbReference type="SMART" id="SM00242">
    <property type="entry name" value="MYSc"/>
    <property type="match status" value="1"/>
</dbReference>
<dbReference type="PANTHER" id="PTHR13140">
    <property type="entry name" value="MYOSIN"/>
    <property type="match status" value="1"/>
</dbReference>
<evidence type="ECO:0000259" key="14">
    <source>
        <dbReference type="PROSITE" id="PS51844"/>
    </source>
</evidence>
<feature type="binding site" evidence="9">
    <location>
        <begin position="175"/>
        <end position="182"/>
    </location>
    <ligand>
        <name>ATP</name>
        <dbReference type="ChEBI" id="CHEBI:30616"/>
    </ligand>
</feature>
<keyword evidence="3 9" id="KW-0547">Nucleotide-binding</keyword>
<evidence type="ECO:0000313" key="16">
    <source>
        <dbReference type="Proteomes" id="UP000029665"/>
    </source>
</evidence>
<dbReference type="InterPro" id="IPR001609">
    <property type="entry name" value="Myosin_head_motor_dom-like"/>
</dbReference>